<dbReference type="InterPro" id="IPR007329">
    <property type="entry name" value="FMN-bd"/>
</dbReference>
<evidence type="ECO:0000313" key="11">
    <source>
        <dbReference type="EMBL" id="KRL22333.1"/>
    </source>
</evidence>
<dbReference type="Gene3D" id="3.90.700.10">
    <property type="entry name" value="Succinate dehydrogenase/fumarate reductase flavoprotein, catalytic domain"/>
    <property type="match status" value="1"/>
</dbReference>
<dbReference type="STRING" id="1423748.FC37_GL001059"/>
<dbReference type="eggNOG" id="COG1053">
    <property type="taxonomic scope" value="Bacteria"/>
</dbReference>
<comment type="similarity">
    <text evidence="3">Belongs to the FAD-dependent oxidoreductase 2 family. FRD/SDH subfamily.</text>
</comment>
<dbReference type="InterPro" id="IPR036188">
    <property type="entry name" value="FAD/NAD-bd_sf"/>
</dbReference>
<dbReference type="PANTHER" id="PTHR43400">
    <property type="entry name" value="FUMARATE REDUCTASE"/>
    <property type="match status" value="1"/>
</dbReference>
<evidence type="ECO:0000256" key="4">
    <source>
        <dbReference type="ARBA" id="ARBA00013137"/>
    </source>
</evidence>
<accession>A0A0R1NPP7</accession>
<dbReference type="SUPFAM" id="SSF51905">
    <property type="entry name" value="FAD/NAD(P)-binding domain"/>
    <property type="match status" value="1"/>
</dbReference>
<feature type="domain" description="FMN-binding" evidence="10">
    <location>
        <begin position="511"/>
        <end position="585"/>
    </location>
</feature>
<keyword evidence="7" id="KW-0274">FAD</keyword>
<protein>
    <recommendedName>
        <fullName evidence="5">Urocanate reductase</fullName>
        <ecNumber evidence="4">1.3.99.33</ecNumber>
    </recommendedName>
</protein>
<gene>
    <name evidence="11" type="ORF">FC37_GL001059</name>
</gene>
<dbReference type="InterPro" id="IPR050315">
    <property type="entry name" value="FAD-oxidoreductase_2"/>
</dbReference>
<dbReference type="GO" id="GO:0033765">
    <property type="term" value="F:steroid dehydrogenase activity, acting on the CH-CH group of donors"/>
    <property type="evidence" value="ECO:0007669"/>
    <property type="project" value="UniProtKB-ARBA"/>
</dbReference>
<evidence type="ECO:0000256" key="8">
    <source>
        <dbReference type="ARBA" id="ARBA00023002"/>
    </source>
</evidence>
<evidence type="ECO:0000256" key="5">
    <source>
        <dbReference type="ARBA" id="ARBA00015872"/>
    </source>
</evidence>
<dbReference type="Pfam" id="PF00890">
    <property type="entry name" value="FAD_binding_2"/>
    <property type="match status" value="1"/>
</dbReference>
<proteinExistence type="inferred from homology"/>
<keyword evidence="8" id="KW-0560">Oxidoreductase</keyword>
<evidence type="ECO:0000259" key="10">
    <source>
        <dbReference type="SMART" id="SM00900"/>
    </source>
</evidence>
<dbReference type="InterPro" id="IPR027477">
    <property type="entry name" value="Succ_DH/fumarate_Rdtase_cat_sf"/>
</dbReference>
<evidence type="ECO:0000313" key="12">
    <source>
        <dbReference type="Proteomes" id="UP000051311"/>
    </source>
</evidence>
<evidence type="ECO:0000256" key="2">
    <source>
        <dbReference type="ARBA" id="ARBA00001974"/>
    </source>
</evidence>
<evidence type="ECO:0000256" key="9">
    <source>
        <dbReference type="ARBA" id="ARBA00049922"/>
    </source>
</evidence>
<sequence>MSLTWNKTYDVVVLGFGAAGATAARFAADTGAKVLLVDSAPEGHEGGNTRYCGQIIGFATDKAKMKQYYHQLQKPLDLDESMIDTYVDGFINMKQYIEKYFDVEPISVKSVMNSWGSMLKSMIPEYPEYKGAESYDTFVLTKGFFNGSLWKQLRKEVLKRKNITVWYQSPAKHLITQDSKIAGVQIDHNHVITNIKANNGVVLATGGFENNQKMIQDYLGRDWLVPQGSIYNKGDGISMAEEVGADMWHMHNFESLGLTYRMPVGQRGPILFAWTAMANGSALVIGDDGTRYFNETESHRHGHNYFHGTWMIPQPTTKPYLIFDKAQYQKLEGLKLGDQFEQMLISADSIEALAIKIDANPKVLTQTIQDFNEQIKLGKDYQFNRDINTMKPLEGEKYYALPLKQSMLNTQGGPRRNANAQVLDPSGEPINHLYSAGELGGISANEYQGGNNIAECLIFGKIAGENAAMPKDGNPVYDKAEVLTSASVKEGSAEDEYKVGKNQYIGRSDLGMGDELVVRVTYENHKISNVEVLKDSESSDYGKKALEQIPTRIVQANDTKVDAVTGASMTSRAIEDAVQNALKKVKK</sequence>
<evidence type="ECO:0000256" key="1">
    <source>
        <dbReference type="ARBA" id="ARBA00001917"/>
    </source>
</evidence>
<reference evidence="11 12" key="1">
    <citation type="journal article" date="2015" name="Genome Announc.">
        <title>Expanding the biotechnology potential of lactobacilli through comparative genomics of 213 strains and associated genera.</title>
        <authorList>
            <person name="Sun Z."/>
            <person name="Harris H.M."/>
            <person name="McCann A."/>
            <person name="Guo C."/>
            <person name="Argimon S."/>
            <person name="Zhang W."/>
            <person name="Yang X."/>
            <person name="Jeffery I.B."/>
            <person name="Cooney J.C."/>
            <person name="Kagawa T.F."/>
            <person name="Liu W."/>
            <person name="Song Y."/>
            <person name="Salvetti E."/>
            <person name="Wrobel A."/>
            <person name="Rasinkangas P."/>
            <person name="Parkhill J."/>
            <person name="Rea M.C."/>
            <person name="O'Sullivan O."/>
            <person name="Ritari J."/>
            <person name="Douillard F.P."/>
            <person name="Paul Ross R."/>
            <person name="Yang R."/>
            <person name="Briner A.E."/>
            <person name="Felis G.E."/>
            <person name="de Vos W.M."/>
            <person name="Barrangou R."/>
            <person name="Klaenhammer T.R."/>
            <person name="Caufield P.W."/>
            <person name="Cui Y."/>
            <person name="Zhang H."/>
            <person name="O'Toole P.W."/>
        </authorList>
    </citation>
    <scope>NUCLEOTIDE SEQUENCE [LARGE SCALE GENOMIC DNA]</scope>
    <source>
        <strain evidence="11 12">DSM 10532</strain>
    </source>
</reference>
<dbReference type="OrthoDB" id="9806724at2"/>
<dbReference type="GO" id="GO:0010181">
    <property type="term" value="F:FMN binding"/>
    <property type="evidence" value="ECO:0007669"/>
    <property type="project" value="InterPro"/>
</dbReference>
<dbReference type="Proteomes" id="UP000051311">
    <property type="component" value="Unassembled WGS sequence"/>
</dbReference>
<comment type="cofactor">
    <cofactor evidence="1">
        <name>FMN</name>
        <dbReference type="ChEBI" id="CHEBI:58210"/>
    </cofactor>
</comment>
<dbReference type="PANTHER" id="PTHR43400:SF7">
    <property type="entry name" value="FAD-DEPENDENT OXIDOREDUCTASE 2 FAD BINDING DOMAIN-CONTAINING PROTEIN"/>
    <property type="match status" value="1"/>
</dbReference>
<dbReference type="SMART" id="SM00900">
    <property type="entry name" value="FMN_bind"/>
    <property type="match status" value="1"/>
</dbReference>
<dbReference type="Pfam" id="PF04205">
    <property type="entry name" value="FMN_bind"/>
    <property type="match status" value="1"/>
</dbReference>
<dbReference type="RefSeq" id="WP_025006466.1">
    <property type="nucleotide sequence ID" value="NZ_AZEL01000037.1"/>
</dbReference>
<comment type="catalytic activity">
    <reaction evidence="9">
        <text>dihydrourocanate + A = urocanate + AH2</text>
        <dbReference type="Rhea" id="RHEA:36059"/>
        <dbReference type="ChEBI" id="CHEBI:13193"/>
        <dbReference type="ChEBI" id="CHEBI:17499"/>
        <dbReference type="ChEBI" id="CHEBI:27247"/>
        <dbReference type="ChEBI" id="CHEBI:72991"/>
        <dbReference type="EC" id="1.3.99.33"/>
    </reaction>
</comment>
<dbReference type="Gene3D" id="3.50.50.60">
    <property type="entry name" value="FAD/NAD(P)-binding domain"/>
    <property type="match status" value="1"/>
</dbReference>
<name>A0A0R1NPP7_9LACO</name>
<organism evidence="11 12">
    <name type="scientific">Lactobacillus gallinarum DSM 10532 = JCM 2011</name>
    <dbReference type="NCBI Taxonomy" id="1423748"/>
    <lineage>
        <taxon>Bacteria</taxon>
        <taxon>Bacillati</taxon>
        <taxon>Bacillota</taxon>
        <taxon>Bacilli</taxon>
        <taxon>Lactobacillales</taxon>
        <taxon>Lactobacillaceae</taxon>
        <taxon>Lactobacillus</taxon>
    </lineage>
</organism>
<evidence type="ECO:0000256" key="3">
    <source>
        <dbReference type="ARBA" id="ARBA00008040"/>
    </source>
</evidence>
<dbReference type="InterPro" id="IPR003953">
    <property type="entry name" value="FAD-dep_OxRdtase_2_FAD-bd"/>
</dbReference>
<dbReference type="SUPFAM" id="SSF56425">
    <property type="entry name" value="Succinate dehydrogenase/fumarate reductase flavoprotein, catalytic domain"/>
    <property type="match status" value="1"/>
</dbReference>
<dbReference type="Gene3D" id="3.90.1010.20">
    <property type="match status" value="1"/>
</dbReference>
<dbReference type="PATRIC" id="fig|1423748.3.peg.1113"/>
<dbReference type="eggNOG" id="COG3976">
    <property type="taxonomic scope" value="Bacteria"/>
</dbReference>
<comment type="caution">
    <text evidence="11">The sequence shown here is derived from an EMBL/GenBank/DDBJ whole genome shotgun (WGS) entry which is preliminary data.</text>
</comment>
<dbReference type="GO" id="GO:0016020">
    <property type="term" value="C:membrane"/>
    <property type="evidence" value="ECO:0007669"/>
    <property type="project" value="InterPro"/>
</dbReference>
<dbReference type="EMBL" id="AZEL01000037">
    <property type="protein sequence ID" value="KRL22333.1"/>
    <property type="molecule type" value="Genomic_DNA"/>
</dbReference>
<evidence type="ECO:0000256" key="6">
    <source>
        <dbReference type="ARBA" id="ARBA00022630"/>
    </source>
</evidence>
<keyword evidence="6" id="KW-0285">Flavoprotein</keyword>
<comment type="cofactor">
    <cofactor evidence="2">
        <name>FAD</name>
        <dbReference type="ChEBI" id="CHEBI:57692"/>
    </cofactor>
</comment>
<dbReference type="AlphaFoldDB" id="A0A0R1NPP7"/>
<dbReference type="EC" id="1.3.99.33" evidence="4"/>
<evidence type="ECO:0000256" key="7">
    <source>
        <dbReference type="ARBA" id="ARBA00022827"/>
    </source>
</evidence>